<dbReference type="PROSITE" id="PS50081">
    <property type="entry name" value="ZF_DAG_PE_2"/>
    <property type="match status" value="1"/>
</dbReference>
<organism evidence="10 11">
    <name type="scientific">Phascolomyces articulosus</name>
    <dbReference type="NCBI Taxonomy" id="60185"/>
    <lineage>
        <taxon>Eukaryota</taxon>
        <taxon>Fungi</taxon>
        <taxon>Fungi incertae sedis</taxon>
        <taxon>Mucoromycota</taxon>
        <taxon>Mucoromycotina</taxon>
        <taxon>Mucoromycetes</taxon>
        <taxon>Mucorales</taxon>
        <taxon>Lichtheimiaceae</taxon>
        <taxon>Phascolomyces</taxon>
    </lineage>
</organism>
<dbReference type="Pfam" id="PF00130">
    <property type="entry name" value="C1_1"/>
    <property type="match status" value="1"/>
</dbReference>
<dbReference type="InterPro" id="IPR006614">
    <property type="entry name" value="Peroxin/Ferlin"/>
</dbReference>
<dbReference type="PANTHER" id="PTHR28304">
    <property type="entry name" value="PEROXISOMAL MEMBRANE PROTEIN PEX29"/>
    <property type="match status" value="1"/>
</dbReference>
<evidence type="ECO:0000256" key="8">
    <source>
        <dbReference type="SAM" id="Phobius"/>
    </source>
</evidence>
<keyword evidence="5 8" id="KW-1133">Transmembrane helix</keyword>
<dbReference type="GO" id="GO:0046872">
    <property type="term" value="F:metal ion binding"/>
    <property type="evidence" value="ECO:0007669"/>
    <property type="project" value="UniProtKB-KW"/>
</dbReference>
<dbReference type="Gene3D" id="3.30.60.20">
    <property type="match status" value="1"/>
</dbReference>
<keyword evidence="6 8" id="KW-0472">Membrane</keyword>
<feature type="region of interest" description="Disordered" evidence="7">
    <location>
        <begin position="241"/>
        <end position="267"/>
    </location>
</feature>
<keyword evidence="11" id="KW-1185">Reference proteome</keyword>
<accession>A0AAD5JTK3</accession>
<evidence type="ECO:0000256" key="2">
    <source>
        <dbReference type="ARBA" id="ARBA00022692"/>
    </source>
</evidence>
<evidence type="ECO:0000256" key="4">
    <source>
        <dbReference type="ARBA" id="ARBA00022833"/>
    </source>
</evidence>
<evidence type="ECO:0000256" key="7">
    <source>
        <dbReference type="SAM" id="MobiDB-lite"/>
    </source>
</evidence>
<reference evidence="10" key="2">
    <citation type="submission" date="2023-02" db="EMBL/GenBank/DDBJ databases">
        <authorList>
            <consortium name="DOE Joint Genome Institute"/>
            <person name="Mondo S.J."/>
            <person name="Chang Y."/>
            <person name="Wang Y."/>
            <person name="Ahrendt S."/>
            <person name="Andreopoulos W."/>
            <person name="Barry K."/>
            <person name="Beard J."/>
            <person name="Benny G.L."/>
            <person name="Blankenship S."/>
            <person name="Bonito G."/>
            <person name="Cuomo C."/>
            <person name="Desiro A."/>
            <person name="Gervers K.A."/>
            <person name="Hundley H."/>
            <person name="Kuo A."/>
            <person name="LaButti K."/>
            <person name="Lang B.F."/>
            <person name="Lipzen A."/>
            <person name="O'Donnell K."/>
            <person name="Pangilinan J."/>
            <person name="Reynolds N."/>
            <person name="Sandor L."/>
            <person name="Smith M.W."/>
            <person name="Tsang A."/>
            <person name="Grigoriev I.V."/>
            <person name="Stajich J.E."/>
            <person name="Spatafora J.W."/>
        </authorList>
    </citation>
    <scope>NUCLEOTIDE SEQUENCE</scope>
    <source>
        <strain evidence="10">RSA 2281</strain>
    </source>
</reference>
<keyword evidence="4" id="KW-0862">Zinc</keyword>
<dbReference type="InterPro" id="IPR046349">
    <property type="entry name" value="C1-like_sf"/>
</dbReference>
<feature type="transmembrane region" description="Helical" evidence="8">
    <location>
        <begin position="338"/>
        <end position="355"/>
    </location>
</feature>
<dbReference type="InterPro" id="IPR052816">
    <property type="entry name" value="Peroxisomal_Membrane_PEX28-32"/>
</dbReference>
<gene>
    <name evidence="10" type="ORF">BDA99DRAFT_519069</name>
</gene>
<dbReference type="InterPro" id="IPR010482">
    <property type="entry name" value="TECPR1-like_DysF"/>
</dbReference>
<dbReference type="EMBL" id="JAIXMP010000025">
    <property type="protein sequence ID" value="KAI9253824.1"/>
    <property type="molecule type" value="Genomic_DNA"/>
</dbReference>
<proteinExistence type="predicted"/>
<evidence type="ECO:0000313" key="10">
    <source>
        <dbReference type="EMBL" id="KAI9253824.1"/>
    </source>
</evidence>
<evidence type="ECO:0000256" key="1">
    <source>
        <dbReference type="ARBA" id="ARBA00004141"/>
    </source>
</evidence>
<dbReference type="SMART" id="SM00109">
    <property type="entry name" value="C1"/>
    <property type="match status" value="1"/>
</dbReference>
<dbReference type="InterPro" id="IPR020454">
    <property type="entry name" value="DAG/PE-bd"/>
</dbReference>
<name>A0AAD5JTK3_9FUNG</name>
<comment type="caution">
    <text evidence="10">The sequence shown here is derived from an EMBL/GenBank/DDBJ whole genome shotgun (WGS) entry which is preliminary data.</text>
</comment>
<protein>
    <submittedName>
        <fullName evidence="10">Integral peroxisomal membrane peroxin-domain-containing protein</fullName>
    </submittedName>
</protein>
<evidence type="ECO:0000259" key="9">
    <source>
        <dbReference type="PROSITE" id="PS50081"/>
    </source>
</evidence>
<dbReference type="SMART" id="SM00694">
    <property type="entry name" value="DysFC"/>
    <property type="match status" value="1"/>
</dbReference>
<dbReference type="GO" id="GO:0005778">
    <property type="term" value="C:peroxisomal membrane"/>
    <property type="evidence" value="ECO:0007669"/>
    <property type="project" value="TreeGrafter"/>
</dbReference>
<dbReference type="PROSITE" id="PS00479">
    <property type="entry name" value="ZF_DAG_PE_1"/>
    <property type="match status" value="1"/>
</dbReference>
<feature type="transmembrane region" description="Helical" evidence="8">
    <location>
        <begin position="199"/>
        <end position="225"/>
    </location>
</feature>
<dbReference type="PRINTS" id="PR00008">
    <property type="entry name" value="DAGPEDOMAIN"/>
</dbReference>
<evidence type="ECO:0000256" key="6">
    <source>
        <dbReference type="ARBA" id="ARBA00023136"/>
    </source>
</evidence>
<keyword evidence="2 8" id="KW-0812">Transmembrane</keyword>
<keyword evidence="3" id="KW-0479">Metal-binding</keyword>
<feature type="region of interest" description="Disordered" evidence="7">
    <location>
        <begin position="522"/>
        <end position="541"/>
    </location>
</feature>
<evidence type="ECO:0000256" key="3">
    <source>
        <dbReference type="ARBA" id="ARBA00022723"/>
    </source>
</evidence>
<comment type="subcellular location">
    <subcellularLocation>
        <location evidence="1">Membrane</location>
        <topology evidence="1">Multi-pass membrane protein</topology>
    </subcellularLocation>
</comment>
<dbReference type="GO" id="GO:0007031">
    <property type="term" value="P:peroxisome organization"/>
    <property type="evidence" value="ECO:0007669"/>
    <property type="project" value="UniProtKB-ARBA"/>
</dbReference>
<dbReference type="AlphaFoldDB" id="A0AAD5JTK3"/>
<evidence type="ECO:0000313" key="11">
    <source>
        <dbReference type="Proteomes" id="UP001209540"/>
    </source>
</evidence>
<dbReference type="Pfam" id="PF06398">
    <property type="entry name" value="Pex24p"/>
    <property type="match status" value="1"/>
</dbReference>
<dbReference type="SUPFAM" id="SSF57889">
    <property type="entry name" value="Cysteine-rich domain"/>
    <property type="match status" value="1"/>
</dbReference>
<sequence>MPSTFHSFKSKTFYRPIYCQCCSKLLWGLKQQGVQCSGCNYVAHYQCQNHVSAECHAIQEQVPRKKTVAEESLLLNIQHSQYNQNISASRATQSFSEQKEHCTRSLSKNNHYTTNATMTQQLLNLLQETIVSAAIDASDSHMSHQPVSQYLVNQPPLHPHTTAKNFTKFVARCSVVFNLRDAVILLICWEKPVNTWISILIYTMLCIYPKLLLLAPQSILLFLILSRTRYCSDTTKQKNISKIKGSQQKKTSISPSSPSSSKSNSGFSSTTLFTSFLTNTGDGIEVATPEYKNNLKNIQNMMGEFAQAHDQVNYYFNEYIISNNTSDSEKGENSQETLIIQGILISIISTTIVIWYLPLNWIILLTGWSIFAMNTRFAKSLWTRILVLMNDNQQDDQYILKDILYDTFATNVKNPFEVWYKKQDKEEAQANFRVLSIYENQQREQNDNKTVFTKDKVIPWSNLYGLPQKSPNQQKDPPKGHRWKSEDWVLDKTGPWIDDFLQLEIAVRPSNNQDNEEEQGWIYMDENWGSPKQRPSEQSTTRRRRWIREYELKIELSEENQVHI</sequence>
<dbReference type="InterPro" id="IPR002219">
    <property type="entry name" value="PKC_DAG/PE"/>
</dbReference>
<feature type="domain" description="Phorbol-ester/DAG-type" evidence="9">
    <location>
        <begin position="5"/>
        <end position="55"/>
    </location>
</feature>
<evidence type="ECO:0000256" key="5">
    <source>
        <dbReference type="ARBA" id="ARBA00022989"/>
    </source>
</evidence>
<feature type="compositionally biased region" description="Low complexity" evidence="7">
    <location>
        <begin position="246"/>
        <end position="267"/>
    </location>
</feature>
<dbReference type="PANTHER" id="PTHR28304:SF2">
    <property type="entry name" value="PEROXISOMAL MEMBRANE PROTEIN PEX29"/>
    <property type="match status" value="1"/>
</dbReference>
<dbReference type="Proteomes" id="UP001209540">
    <property type="component" value="Unassembled WGS sequence"/>
</dbReference>
<reference evidence="10" key="1">
    <citation type="journal article" date="2022" name="IScience">
        <title>Evolution of zygomycete secretomes and the origins of terrestrial fungal ecologies.</title>
        <authorList>
            <person name="Chang Y."/>
            <person name="Wang Y."/>
            <person name="Mondo S."/>
            <person name="Ahrendt S."/>
            <person name="Andreopoulos W."/>
            <person name="Barry K."/>
            <person name="Beard J."/>
            <person name="Benny G.L."/>
            <person name="Blankenship S."/>
            <person name="Bonito G."/>
            <person name="Cuomo C."/>
            <person name="Desiro A."/>
            <person name="Gervers K.A."/>
            <person name="Hundley H."/>
            <person name="Kuo A."/>
            <person name="LaButti K."/>
            <person name="Lang B.F."/>
            <person name="Lipzen A."/>
            <person name="O'Donnell K."/>
            <person name="Pangilinan J."/>
            <person name="Reynolds N."/>
            <person name="Sandor L."/>
            <person name="Smith M.E."/>
            <person name="Tsang A."/>
            <person name="Grigoriev I.V."/>
            <person name="Stajich J.E."/>
            <person name="Spatafora J.W."/>
        </authorList>
    </citation>
    <scope>NUCLEOTIDE SEQUENCE</scope>
    <source>
        <strain evidence="10">RSA 2281</strain>
    </source>
</reference>